<gene>
    <name evidence="3" type="ORF">FVF75_10060</name>
</gene>
<dbReference type="CDD" id="cd02951">
    <property type="entry name" value="SoxW"/>
    <property type="match status" value="1"/>
</dbReference>
<evidence type="ECO:0000256" key="1">
    <source>
        <dbReference type="SAM" id="SignalP"/>
    </source>
</evidence>
<dbReference type="InterPro" id="IPR012336">
    <property type="entry name" value="Thioredoxin-like_fold"/>
</dbReference>
<name>A0A5D0RIK7_9RHOB</name>
<reference evidence="3 4" key="1">
    <citation type="submission" date="2019-08" db="EMBL/GenBank/DDBJ databases">
        <title>Identification of a novel species of the genus Boseongicola.</title>
        <authorList>
            <person name="Zhang X.-Q."/>
        </authorList>
    </citation>
    <scope>NUCLEOTIDE SEQUENCE [LARGE SCALE GENOMIC DNA]</scope>
    <source>
        <strain evidence="3 4">HY14</strain>
    </source>
</reference>
<dbReference type="Pfam" id="PF13098">
    <property type="entry name" value="Thioredoxin_2"/>
    <property type="match status" value="1"/>
</dbReference>
<dbReference type="Gene3D" id="3.40.30.10">
    <property type="entry name" value="Glutaredoxin"/>
    <property type="match status" value="1"/>
</dbReference>
<evidence type="ECO:0000259" key="2">
    <source>
        <dbReference type="Pfam" id="PF13098"/>
    </source>
</evidence>
<protein>
    <submittedName>
        <fullName evidence="3">Thioredoxin fold domain-containing protein</fullName>
    </submittedName>
</protein>
<keyword evidence="4" id="KW-1185">Reference proteome</keyword>
<dbReference type="Proteomes" id="UP000322080">
    <property type="component" value="Unassembled WGS sequence"/>
</dbReference>
<dbReference type="InterPro" id="IPR036249">
    <property type="entry name" value="Thioredoxin-like_sf"/>
</dbReference>
<evidence type="ECO:0000313" key="4">
    <source>
        <dbReference type="Proteomes" id="UP000322080"/>
    </source>
</evidence>
<feature type="signal peptide" evidence="1">
    <location>
        <begin position="1"/>
        <end position="21"/>
    </location>
</feature>
<dbReference type="SUPFAM" id="SSF52833">
    <property type="entry name" value="Thioredoxin-like"/>
    <property type="match status" value="1"/>
</dbReference>
<dbReference type="AlphaFoldDB" id="A0A5D0RIK7"/>
<proteinExistence type="predicted"/>
<keyword evidence="1" id="KW-0732">Signal</keyword>
<feature type="chain" id="PRO_5022862979" evidence="1">
    <location>
        <begin position="22"/>
        <end position="199"/>
    </location>
</feature>
<dbReference type="InterPro" id="IPR041737">
    <property type="entry name" value="SoxW"/>
</dbReference>
<evidence type="ECO:0000313" key="3">
    <source>
        <dbReference type="EMBL" id="TYB81440.1"/>
    </source>
</evidence>
<accession>A0A5D0RIK7</accession>
<feature type="domain" description="Thioredoxin-like fold" evidence="2">
    <location>
        <begin position="50"/>
        <end position="133"/>
    </location>
</feature>
<dbReference type="EMBL" id="VSIY01000006">
    <property type="protein sequence ID" value="TYB81440.1"/>
    <property type="molecule type" value="Genomic_DNA"/>
</dbReference>
<organism evidence="3 4">
    <name type="scientific">Maritimibacter fusiformis</name>
    <dbReference type="NCBI Taxonomy" id="2603819"/>
    <lineage>
        <taxon>Bacteria</taxon>
        <taxon>Pseudomonadati</taxon>
        <taxon>Pseudomonadota</taxon>
        <taxon>Alphaproteobacteria</taxon>
        <taxon>Rhodobacterales</taxon>
        <taxon>Roseobacteraceae</taxon>
        <taxon>Maritimibacter</taxon>
    </lineage>
</organism>
<comment type="caution">
    <text evidence="3">The sequence shown here is derived from an EMBL/GenBank/DDBJ whole genome shotgun (WGS) entry which is preliminary data.</text>
</comment>
<sequence>MMTAIVRIALALALFAAPGFAAEVGDDGLHKQPFLADTFLDMAEDLAEANAAGKDLLVLVEQRGCPYCAEMHNVNFAREDIVTAIEDNYLVVQLDMWGSREVTDFDGRVMPEKDFVRSLGASFTPTTLFFTMGDGEAPPTDALDALVFVLPGYFKPFHHLAALDYVSSDGYRDEPNFQRWLQARADRMREEGQEVEIWQ</sequence>